<dbReference type="GO" id="GO:0032259">
    <property type="term" value="P:methylation"/>
    <property type="evidence" value="ECO:0007669"/>
    <property type="project" value="UniProtKB-KW"/>
</dbReference>
<dbReference type="OrthoDB" id="9794400at2"/>
<dbReference type="GO" id="GO:0008173">
    <property type="term" value="F:RNA methyltransferase activity"/>
    <property type="evidence" value="ECO:0007669"/>
    <property type="project" value="InterPro"/>
</dbReference>
<dbReference type="GO" id="GO:0006396">
    <property type="term" value="P:RNA processing"/>
    <property type="evidence" value="ECO:0007669"/>
    <property type="project" value="InterPro"/>
</dbReference>
<dbReference type="InterPro" id="IPR051259">
    <property type="entry name" value="rRNA_Methyltransferase"/>
</dbReference>
<dbReference type="AlphaFoldDB" id="A0A0A5GCZ8"/>
<dbReference type="PANTHER" id="PTHR43191:SF2">
    <property type="entry name" value="RRNA METHYLTRANSFERASE 3, MITOCHONDRIAL"/>
    <property type="match status" value="1"/>
</dbReference>
<evidence type="ECO:0000256" key="3">
    <source>
        <dbReference type="ARBA" id="ARBA00022679"/>
    </source>
</evidence>
<comment type="similarity">
    <text evidence="1">Belongs to the class IV-like SAM-binding methyltransferase superfamily. RNA methyltransferase TrmH family.</text>
</comment>
<evidence type="ECO:0000256" key="1">
    <source>
        <dbReference type="ARBA" id="ARBA00007228"/>
    </source>
</evidence>
<protein>
    <submittedName>
        <fullName evidence="5">23S rRNA methyltransferase</fullName>
    </submittedName>
</protein>
<dbReference type="GO" id="GO:0005737">
    <property type="term" value="C:cytoplasm"/>
    <property type="evidence" value="ECO:0007669"/>
    <property type="project" value="UniProtKB-ARBA"/>
</dbReference>
<evidence type="ECO:0000313" key="6">
    <source>
        <dbReference type="Proteomes" id="UP000030401"/>
    </source>
</evidence>
<dbReference type="eggNOG" id="COG0566">
    <property type="taxonomic scope" value="Bacteria"/>
</dbReference>
<organism evidence="5 6">
    <name type="scientific">Pontibacillus litoralis JSM 072002</name>
    <dbReference type="NCBI Taxonomy" id="1385512"/>
    <lineage>
        <taxon>Bacteria</taxon>
        <taxon>Bacillati</taxon>
        <taxon>Bacillota</taxon>
        <taxon>Bacilli</taxon>
        <taxon>Bacillales</taxon>
        <taxon>Bacillaceae</taxon>
        <taxon>Pontibacillus</taxon>
    </lineage>
</organism>
<proteinExistence type="inferred from homology"/>
<dbReference type="InterPro" id="IPR029064">
    <property type="entry name" value="Ribosomal_eL30-like_sf"/>
</dbReference>
<dbReference type="Gene3D" id="3.30.1330.30">
    <property type="match status" value="1"/>
</dbReference>
<gene>
    <name evidence="5" type="ORF">N784_01685</name>
</gene>
<dbReference type="PANTHER" id="PTHR43191">
    <property type="entry name" value="RRNA METHYLTRANSFERASE 3"/>
    <property type="match status" value="1"/>
</dbReference>
<dbReference type="SMART" id="SM00967">
    <property type="entry name" value="SpoU_sub_bind"/>
    <property type="match status" value="1"/>
</dbReference>
<evidence type="ECO:0000256" key="2">
    <source>
        <dbReference type="ARBA" id="ARBA00022603"/>
    </source>
</evidence>
<dbReference type="CDD" id="cd18095">
    <property type="entry name" value="SpoU-like_rRNA-MTase"/>
    <property type="match status" value="1"/>
</dbReference>
<dbReference type="STRING" id="1385512.N784_01685"/>
<feature type="domain" description="RNA 2-O ribose methyltransferase substrate binding" evidence="4">
    <location>
        <begin position="29"/>
        <end position="96"/>
    </location>
</feature>
<dbReference type="Pfam" id="PF22435">
    <property type="entry name" value="MRM3-like_sub_bind"/>
    <property type="match status" value="1"/>
</dbReference>
<keyword evidence="2 5" id="KW-0489">Methyltransferase</keyword>
<keyword evidence="3 5" id="KW-0808">Transferase</keyword>
<sequence length="245" mass="27482">MITSVQNGYVKKWRKLKRKRGREKEQAFLIEGFHLVEEAIKSSWDVQEIIIREDVSLQNEWQSYNWFQVNQEVFNEISHTEQPQGIAAVVTMKEQSFANGSRILALDAIQDPGNLGTLIRTADAAGFDGIIVGKGTVDPFNDKVIRATQGSIFHVPLYFGDLNEWLTALQQQSFQVWATAVHHATSYLDIKPVSPVVLVVGNEGAGVQEEYLQLANERVTIPVYGQAESLNVAIASGILMYYLRT</sequence>
<keyword evidence="6" id="KW-1185">Reference proteome</keyword>
<evidence type="ECO:0000259" key="4">
    <source>
        <dbReference type="SMART" id="SM00967"/>
    </source>
</evidence>
<dbReference type="Proteomes" id="UP000030401">
    <property type="component" value="Unassembled WGS sequence"/>
</dbReference>
<comment type="caution">
    <text evidence="5">The sequence shown here is derived from an EMBL/GenBank/DDBJ whole genome shotgun (WGS) entry which is preliminary data.</text>
</comment>
<dbReference type="GO" id="GO:0003723">
    <property type="term" value="F:RNA binding"/>
    <property type="evidence" value="ECO:0007669"/>
    <property type="project" value="InterPro"/>
</dbReference>
<dbReference type="InterPro" id="IPR053888">
    <property type="entry name" value="MRM3-like_sub_bind"/>
</dbReference>
<accession>A0A0A5GCZ8</accession>
<dbReference type="SUPFAM" id="SSF55315">
    <property type="entry name" value="L30e-like"/>
    <property type="match status" value="1"/>
</dbReference>
<dbReference type="InterPro" id="IPR013123">
    <property type="entry name" value="SpoU_subst-bd"/>
</dbReference>
<dbReference type="InterPro" id="IPR001537">
    <property type="entry name" value="SpoU_MeTrfase"/>
</dbReference>
<dbReference type="EMBL" id="AVPG01000001">
    <property type="protein sequence ID" value="KGX89063.1"/>
    <property type="molecule type" value="Genomic_DNA"/>
</dbReference>
<dbReference type="InterPro" id="IPR029028">
    <property type="entry name" value="Alpha/beta_knot_MTases"/>
</dbReference>
<dbReference type="Gene3D" id="3.40.1280.10">
    <property type="match status" value="1"/>
</dbReference>
<reference evidence="5 6" key="1">
    <citation type="submission" date="2013-08" db="EMBL/GenBank/DDBJ databases">
        <authorList>
            <person name="Huang J."/>
            <person name="Wang G."/>
        </authorList>
    </citation>
    <scope>NUCLEOTIDE SEQUENCE [LARGE SCALE GENOMIC DNA]</scope>
    <source>
        <strain evidence="5 6">JSM 072002</strain>
    </source>
</reference>
<dbReference type="Pfam" id="PF00588">
    <property type="entry name" value="SpoU_methylase"/>
    <property type="match status" value="1"/>
</dbReference>
<evidence type="ECO:0000313" key="5">
    <source>
        <dbReference type="EMBL" id="KGX89063.1"/>
    </source>
</evidence>
<name>A0A0A5GCZ8_9BACI</name>
<dbReference type="InterPro" id="IPR029026">
    <property type="entry name" value="tRNA_m1G_MTases_N"/>
</dbReference>
<dbReference type="SUPFAM" id="SSF75217">
    <property type="entry name" value="alpha/beta knot"/>
    <property type="match status" value="1"/>
</dbReference>